<reference evidence="9 10" key="1">
    <citation type="submission" date="2023-09" db="EMBL/GenBank/DDBJ databases">
        <authorList>
            <person name="Rey-Velasco X."/>
        </authorList>
    </citation>
    <scope>NUCLEOTIDE SEQUENCE [LARGE SCALE GENOMIC DNA]</scope>
    <source>
        <strain evidence="9 10">W409</strain>
    </source>
</reference>
<evidence type="ECO:0000256" key="4">
    <source>
        <dbReference type="ARBA" id="ARBA00022989"/>
    </source>
</evidence>
<gene>
    <name evidence="9" type="ORF">RM544_16515</name>
</gene>
<proteinExistence type="predicted"/>
<dbReference type="RefSeq" id="WP_311362914.1">
    <property type="nucleotide sequence ID" value="NZ_JAVRIE010000007.1"/>
</dbReference>
<comment type="subcellular location">
    <subcellularLocation>
        <location evidence="1">Cell membrane</location>
        <topology evidence="1">Multi-pass membrane protein</topology>
    </subcellularLocation>
</comment>
<keyword evidence="2" id="KW-1003">Cell membrane</keyword>
<evidence type="ECO:0000313" key="10">
    <source>
        <dbReference type="Proteomes" id="UP001249020"/>
    </source>
</evidence>
<organism evidence="9 10">
    <name type="scientific">Brumicola blandensis</name>
    <dbReference type="NCBI Taxonomy" id="3075611"/>
    <lineage>
        <taxon>Bacteria</taxon>
        <taxon>Pseudomonadati</taxon>
        <taxon>Pseudomonadota</taxon>
        <taxon>Gammaproteobacteria</taxon>
        <taxon>Alteromonadales</taxon>
        <taxon>Alteromonadaceae</taxon>
        <taxon>Brumicola</taxon>
    </lineage>
</organism>
<evidence type="ECO:0000259" key="8">
    <source>
        <dbReference type="Pfam" id="PF06271"/>
    </source>
</evidence>
<sequence>MTRKKNKQTDKSKVPSSAVLHTEETETQAGDFRRASFFRRLAAIIYDALVATAVAMCAGLIIQAVLLVLFEFQLIDTKGHEHYMDLFQVSDSLKLIANVWVGFWVASFFLWFWKHGGQTLGMRAWRLKIYNLKDEKDISYARLLLRMLTSFLGLGTLLVLFDYKHKQSLQDRIAQTEVLFLSKEANDHKSW</sequence>
<dbReference type="PANTHER" id="PTHR36115:SF10">
    <property type="entry name" value="RDD DOMAIN-CONTAINING PROTEIN"/>
    <property type="match status" value="1"/>
</dbReference>
<feature type="transmembrane region" description="Helical" evidence="7">
    <location>
        <begin position="95"/>
        <end position="113"/>
    </location>
</feature>
<evidence type="ECO:0000256" key="7">
    <source>
        <dbReference type="SAM" id="Phobius"/>
    </source>
</evidence>
<evidence type="ECO:0000313" key="9">
    <source>
        <dbReference type="EMBL" id="MDT0584153.1"/>
    </source>
</evidence>
<dbReference type="Pfam" id="PF06271">
    <property type="entry name" value="RDD"/>
    <property type="match status" value="1"/>
</dbReference>
<evidence type="ECO:0000256" key="1">
    <source>
        <dbReference type="ARBA" id="ARBA00004651"/>
    </source>
</evidence>
<feature type="domain" description="RDD" evidence="8">
    <location>
        <begin position="35"/>
        <end position="174"/>
    </location>
</feature>
<keyword evidence="4 7" id="KW-1133">Transmembrane helix</keyword>
<dbReference type="AlphaFoldDB" id="A0AAW8R8C7"/>
<feature type="transmembrane region" description="Helical" evidence="7">
    <location>
        <begin position="143"/>
        <end position="161"/>
    </location>
</feature>
<dbReference type="GO" id="GO:0005886">
    <property type="term" value="C:plasma membrane"/>
    <property type="evidence" value="ECO:0007669"/>
    <property type="project" value="UniProtKB-SubCell"/>
</dbReference>
<evidence type="ECO:0000256" key="6">
    <source>
        <dbReference type="SAM" id="MobiDB-lite"/>
    </source>
</evidence>
<dbReference type="Proteomes" id="UP001249020">
    <property type="component" value="Unassembled WGS sequence"/>
</dbReference>
<protein>
    <submittedName>
        <fullName evidence="9">RDD family protein</fullName>
    </submittedName>
</protein>
<keyword evidence="10" id="KW-1185">Reference proteome</keyword>
<evidence type="ECO:0000256" key="2">
    <source>
        <dbReference type="ARBA" id="ARBA00022475"/>
    </source>
</evidence>
<name>A0AAW8R8C7_9ALTE</name>
<dbReference type="InterPro" id="IPR051791">
    <property type="entry name" value="Pra-immunoreactive"/>
</dbReference>
<evidence type="ECO:0000256" key="5">
    <source>
        <dbReference type="ARBA" id="ARBA00023136"/>
    </source>
</evidence>
<dbReference type="PANTHER" id="PTHR36115">
    <property type="entry name" value="PROLINE-RICH ANTIGEN HOMOLOG-RELATED"/>
    <property type="match status" value="1"/>
</dbReference>
<feature type="region of interest" description="Disordered" evidence="6">
    <location>
        <begin position="1"/>
        <end position="22"/>
    </location>
</feature>
<accession>A0AAW8R8C7</accession>
<comment type="caution">
    <text evidence="9">The sequence shown here is derived from an EMBL/GenBank/DDBJ whole genome shotgun (WGS) entry which is preliminary data.</text>
</comment>
<dbReference type="InterPro" id="IPR010432">
    <property type="entry name" value="RDD"/>
</dbReference>
<keyword evidence="5 7" id="KW-0472">Membrane</keyword>
<dbReference type="EMBL" id="JAVRIE010000007">
    <property type="protein sequence ID" value="MDT0584153.1"/>
    <property type="molecule type" value="Genomic_DNA"/>
</dbReference>
<feature type="transmembrane region" description="Helical" evidence="7">
    <location>
        <begin position="43"/>
        <end position="75"/>
    </location>
</feature>
<keyword evidence="3 7" id="KW-0812">Transmembrane</keyword>
<evidence type="ECO:0000256" key="3">
    <source>
        <dbReference type="ARBA" id="ARBA00022692"/>
    </source>
</evidence>